<feature type="non-terminal residue" evidence="1">
    <location>
        <position position="1"/>
    </location>
</feature>
<sequence>SIGMFSRGTLYEPLPLEGTEFAEYIEVLDVNCVILSPMVFVMNSTVFSFDSLSKCRSMLDVDLVQMTNIFRRD</sequence>
<gene>
    <name evidence="1" type="ORF">DERYTH_LOCUS13183</name>
</gene>
<protein>
    <submittedName>
        <fullName evidence="1">1586_t:CDS:1</fullName>
    </submittedName>
</protein>
<evidence type="ECO:0000313" key="2">
    <source>
        <dbReference type="Proteomes" id="UP000789405"/>
    </source>
</evidence>
<dbReference type="AlphaFoldDB" id="A0A9N9HTF2"/>
<dbReference type="Proteomes" id="UP000789405">
    <property type="component" value="Unassembled WGS sequence"/>
</dbReference>
<evidence type="ECO:0000313" key="1">
    <source>
        <dbReference type="EMBL" id="CAG8704221.1"/>
    </source>
</evidence>
<dbReference type="EMBL" id="CAJVPY010009059">
    <property type="protein sequence ID" value="CAG8704221.1"/>
    <property type="molecule type" value="Genomic_DNA"/>
</dbReference>
<accession>A0A9N9HTF2</accession>
<name>A0A9N9HTF2_9GLOM</name>
<keyword evidence="2" id="KW-1185">Reference proteome</keyword>
<comment type="caution">
    <text evidence="1">The sequence shown here is derived from an EMBL/GenBank/DDBJ whole genome shotgun (WGS) entry which is preliminary data.</text>
</comment>
<proteinExistence type="predicted"/>
<organism evidence="1 2">
    <name type="scientific">Dentiscutata erythropus</name>
    <dbReference type="NCBI Taxonomy" id="1348616"/>
    <lineage>
        <taxon>Eukaryota</taxon>
        <taxon>Fungi</taxon>
        <taxon>Fungi incertae sedis</taxon>
        <taxon>Mucoromycota</taxon>
        <taxon>Glomeromycotina</taxon>
        <taxon>Glomeromycetes</taxon>
        <taxon>Diversisporales</taxon>
        <taxon>Gigasporaceae</taxon>
        <taxon>Dentiscutata</taxon>
    </lineage>
</organism>
<reference evidence="1" key="1">
    <citation type="submission" date="2021-06" db="EMBL/GenBank/DDBJ databases">
        <authorList>
            <person name="Kallberg Y."/>
            <person name="Tangrot J."/>
            <person name="Rosling A."/>
        </authorList>
    </citation>
    <scope>NUCLEOTIDE SEQUENCE</scope>
    <source>
        <strain evidence="1">MA453B</strain>
    </source>
</reference>